<feature type="transmembrane region" description="Helical" evidence="1">
    <location>
        <begin position="20"/>
        <end position="42"/>
    </location>
</feature>
<keyword evidence="1" id="KW-1133">Transmembrane helix</keyword>
<dbReference type="AlphaFoldDB" id="A0A835RE25"/>
<name>A0A835RE25_VANPL</name>
<dbReference type="EMBL" id="JADCNM010000003">
    <property type="protein sequence ID" value="KAG0490551.1"/>
    <property type="molecule type" value="Genomic_DNA"/>
</dbReference>
<evidence type="ECO:0000256" key="1">
    <source>
        <dbReference type="SAM" id="Phobius"/>
    </source>
</evidence>
<protein>
    <submittedName>
        <fullName evidence="2">Uncharacterized protein</fullName>
    </submittedName>
</protein>
<keyword evidence="1" id="KW-0812">Transmembrane</keyword>
<keyword evidence="1" id="KW-0472">Membrane</keyword>
<accession>A0A835RE25</accession>
<evidence type="ECO:0000313" key="2">
    <source>
        <dbReference type="EMBL" id="KAG0490551.1"/>
    </source>
</evidence>
<organism evidence="2 3">
    <name type="scientific">Vanilla planifolia</name>
    <name type="common">Vanilla</name>
    <dbReference type="NCBI Taxonomy" id="51239"/>
    <lineage>
        <taxon>Eukaryota</taxon>
        <taxon>Viridiplantae</taxon>
        <taxon>Streptophyta</taxon>
        <taxon>Embryophyta</taxon>
        <taxon>Tracheophyta</taxon>
        <taxon>Spermatophyta</taxon>
        <taxon>Magnoliopsida</taxon>
        <taxon>Liliopsida</taxon>
        <taxon>Asparagales</taxon>
        <taxon>Orchidaceae</taxon>
        <taxon>Vanilloideae</taxon>
        <taxon>Vanilleae</taxon>
        <taxon>Vanilla</taxon>
    </lineage>
</organism>
<sequence length="139" mass="15191">MIPIPKQTQSRISDLRFPPLFLLPFAANLGVKCFAVGLFTAVGGGESGRGEEAVTRPGAWESGVEEDRSGFRGPTEVLVLSEIAHGGGVVTIFYVCLIRHVGAPLVGPFGSTGTRFCQPFTNWRTKRSAFFYETKWLMH</sequence>
<proteinExistence type="predicted"/>
<reference evidence="2 3" key="1">
    <citation type="journal article" date="2020" name="Nat. Food">
        <title>A phased Vanilla planifolia genome enables genetic improvement of flavour and production.</title>
        <authorList>
            <person name="Hasing T."/>
            <person name="Tang H."/>
            <person name="Brym M."/>
            <person name="Khazi F."/>
            <person name="Huang T."/>
            <person name="Chambers A.H."/>
        </authorList>
    </citation>
    <scope>NUCLEOTIDE SEQUENCE [LARGE SCALE GENOMIC DNA]</scope>
    <source>
        <tissue evidence="2">Leaf</tissue>
    </source>
</reference>
<dbReference type="Proteomes" id="UP000639772">
    <property type="component" value="Chromosome 3"/>
</dbReference>
<gene>
    <name evidence="2" type="ORF">HPP92_007414</name>
</gene>
<comment type="caution">
    <text evidence="2">The sequence shown here is derived from an EMBL/GenBank/DDBJ whole genome shotgun (WGS) entry which is preliminary data.</text>
</comment>
<evidence type="ECO:0000313" key="3">
    <source>
        <dbReference type="Proteomes" id="UP000639772"/>
    </source>
</evidence>